<evidence type="ECO:0000256" key="2">
    <source>
        <dbReference type="ARBA" id="ARBA00008352"/>
    </source>
</evidence>
<dbReference type="STRING" id="1220924.W2RSK4"/>
<feature type="compositionally biased region" description="Acidic residues" evidence="5">
    <location>
        <begin position="213"/>
        <end position="250"/>
    </location>
</feature>
<dbReference type="GeneID" id="19972974"/>
<evidence type="ECO:0000313" key="7">
    <source>
        <dbReference type="Proteomes" id="UP000030752"/>
    </source>
</evidence>
<dbReference type="Proteomes" id="UP000030752">
    <property type="component" value="Unassembled WGS sequence"/>
</dbReference>
<comment type="similarity">
    <text evidence="2 4">Belongs to the eukaryotic RPC7 RNA polymerase subunit family.</text>
</comment>
<name>W2RSK4_CYPE1</name>
<evidence type="ECO:0000313" key="6">
    <source>
        <dbReference type="EMBL" id="ETN39412.1"/>
    </source>
</evidence>
<accession>W2RSK4</accession>
<dbReference type="PANTHER" id="PTHR15367:SF2">
    <property type="entry name" value="DNA-DIRECTED RNA POLYMERASE III SUBUNIT"/>
    <property type="match status" value="1"/>
</dbReference>
<dbReference type="InParanoid" id="W2RSK4"/>
<evidence type="ECO:0000256" key="5">
    <source>
        <dbReference type="SAM" id="MobiDB-lite"/>
    </source>
</evidence>
<proteinExistence type="inferred from homology"/>
<keyword evidence="3 4" id="KW-0539">Nucleus</keyword>
<dbReference type="PANTHER" id="PTHR15367">
    <property type="entry name" value="DNA-DIRECTED RNA POLYMERASE III"/>
    <property type="match status" value="1"/>
</dbReference>
<dbReference type="AlphaFoldDB" id="W2RSK4"/>
<comment type="subcellular location">
    <subcellularLocation>
        <location evidence="1 4">Nucleus</location>
    </subcellularLocation>
</comment>
<dbReference type="InterPro" id="IPR024661">
    <property type="entry name" value="RNA_pol_III_Rpc31"/>
</dbReference>
<dbReference type="GO" id="GO:0006383">
    <property type="term" value="P:transcription by RNA polymerase III"/>
    <property type="evidence" value="ECO:0007669"/>
    <property type="project" value="UniProtKB-UniRule"/>
</dbReference>
<evidence type="ECO:0000256" key="1">
    <source>
        <dbReference type="ARBA" id="ARBA00004123"/>
    </source>
</evidence>
<dbReference type="HOGENOM" id="CLU_847298_0_0_1"/>
<organism evidence="6 7">
    <name type="scientific">Cyphellophora europaea (strain CBS 101466)</name>
    <name type="common">Phialophora europaea</name>
    <dbReference type="NCBI Taxonomy" id="1220924"/>
    <lineage>
        <taxon>Eukaryota</taxon>
        <taxon>Fungi</taxon>
        <taxon>Dikarya</taxon>
        <taxon>Ascomycota</taxon>
        <taxon>Pezizomycotina</taxon>
        <taxon>Eurotiomycetes</taxon>
        <taxon>Chaetothyriomycetidae</taxon>
        <taxon>Chaetothyriales</taxon>
        <taxon>Cyphellophoraceae</taxon>
        <taxon>Cyphellophora</taxon>
    </lineage>
</organism>
<dbReference type="PIRSF" id="PIRSF000777">
    <property type="entry name" value="RNA_polIII_C31"/>
    <property type="match status" value="1"/>
</dbReference>
<dbReference type="OrthoDB" id="5377312at2759"/>
<feature type="compositionally biased region" description="Gly residues" evidence="5">
    <location>
        <begin position="1"/>
        <end position="14"/>
    </location>
</feature>
<dbReference type="Pfam" id="PF11705">
    <property type="entry name" value="RNA_pol_3_Rpc31"/>
    <property type="match status" value="1"/>
</dbReference>
<dbReference type="EMBL" id="KB822721">
    <property type="protein sequence ID" value="ETN39412.1"/>
    <property type="molecule type" value="Genomic_DNA"/>
</dbReference>
<evidence type="ECO:0000256" key="4">
    <source>
        <dbReference type="PIRNR" id="PIRNR000777"/>
    </source>
</evidence>
<dbReference type="VEuPathDB" id="FungiDB:HMPREF1541_05635"/>
<evidence type="ECO:0000256" key="3">
    <source>
        <dbReference type="ARBA" id="ARBA00023242"/>
    </source>
</evidence>
<dbReference type="GO" id="GO:0005666">
    <property type="term" value="C:RNA polymerase III complex"/>
    <property type="evidence" value="ECO:0007669"/>
    <property type="project" value="UniProtKB-UniRule"/>
</dbReference>
<reference evidence="6 7" key="1">
    <citation type="submission" date="2013-03" db="EMBL/GenBank/DDBJ databases">
        <title>The Genome Sequence of Phialophora europaea CBS 101466.</title>
        <authorList>
            <consortium name="The Broad Institute Genomics Platform"/>
            <person name="Cuomo C."/>
            <person name="de Hoog S."/>
            <person name="Gorbushina A."/>
            <person name="Walker B."/>
            <person name="Young S.K."/>
            <person name="Zeng Q."/>
            <person name="Gargeya S."/>
            <person name="Fitzgerald M."/>
            <person name="Haas B."/>
            <person name="Abouelleil A."/>
            <person name="Allen A.W."/>
            <person name="Alvarado L."/>
            <person name="Arachchi H.M."/>
            <person name="Berlin A.M."/>
            <person name="Chapman S.B."/>
            <person name="Gainer-Dewar J."/>
            <person name="Goldberg J."/>
            <person name="Griggs A."/>
            <person name="Gujja S."/>
            <person name="Hansen M."/>
            <person name="Howarth C."/>
            <person name="Imamovic A."/>
            <person name="Ireland A."/>
            <person name="Larimer J."/>
            <person name="McCowan C."/>
            <person name="Murphy C."/>
            <person name="Pearson M."/>
            <person name="Poon T.W."/>
            <person name="Priest M."/>
            <person name="Roberts A."/>
            <person name="Saif S."/>
            <person name="Shea T."/>
            <person name="Sisk P."/>
            <person name="Sykes S."/>
            <person name="Wortman J."/>
            <person name="Nusbaum C."/>
            <person name="Birren B."/>
        </authorList>
    </citation>
    <scope>NUCLEOTIDE SEQUENCE [LARGE SCALE GENOMIC DNA]</scope>
    <source>
        <strain evidence="6 7">CBS 101466</strain>
    </source>
</reference>
<comment type="function">
    <text evidence="4">DNA-dependent RNA polymerase catalyzes the transcription of DNA into RNA using the four ribonucleoside triphosphates as substrates. Specific peripheric component of RNA polymerase III which synthesizes small RNAs, such as 5S rRNA and tRNAs.</text>
</comment>
<feature type="compositionally biased region" description="Basic and acidic residues" evidence="5">
    <location>
        <begin position="165"/>
        <end position="175"/>
    </location>
</feature>
<sequence>MPRGGGRFGGGGRKLGPDMAWDDEEPAPVLLANKPAATFPEVVFPIPRALDQTELASTTKYLSFRSRARNGPFYAALDPSILTDDNGKVAPRAGFDPFNDQQAYSSKFQKKRRIMPEAAGKIQALQLFPKELWPVIDPKRKNPLWSTVDVAELGGMGARKRKRRLSVEADVRSGGEDADSDEDSDAVVAGRRKQKSERSRRAEKDAKQRQGLDAEDDYPEGEPNADEEGDGEDEPEDSDFEESEDEDNDYNAENYFDAGDDDDMGGDDDDGGGGGGDFFS</sequence>
<dbReference type="RefSeq" id="XP_008718197.1">
    <property type="nucleotide sequence ID" value="XM_008719975.1"/>
</dbReference>
<feature type="region of interest" description="Disordered" evidence="5">
    <location>
        <begin position="159"/>
        <end position="280"/>
    </location>
</feature>
<keyword evidence="7" id="KW-1185">Reference proteome</keyword>
<protein>
    <recommendedName>
        <fullName evidence="4">DNA-directed RNA polymerase III subunit</fullName>
    </recommendedName>
</protein>
<dbReference type="eggNOG" id="ENOG502RZ0V">
    <property type="taxonomic scope" value="Eukaryota"/>
</dbReference>
<dbReference type="FunCoup" id="W2RSK4">
    <property type="interactions" value="66"/>
</dbReference>
<feature type="compositionally biased region" description="Basic and acidic residues" evidence="5">
    <location>
        <begin position="196"/>
        <end position="212"/>
    </location>
</feature>
<feature type="compositionally biased region" description="Acidic residues" evidence="5">
    <location>
        <begin position="258"/>
        <end position="271"/>
    </location>
</feature>
<feature type="compositionally biased region" description="Acidic residues" evidence="5">
    <location>
        <begin position="176"/>
        <end position="185"/>
    </location>
</feature>
<gene>
    <name evidence="6" type="ORF">HMPREF1541_05635</name>
</gene>
<comment type="subunit">
    <text evidence="4">Component of the RNA polymerase III (Pol III) complex.</text>
</comment>
<feature type="region of interest" description="Disordered" evidence="5">
    <location>
        <begin position="1"/>
        <end position="23"/>
    </location>
</feature>